<dbReference type="PANTHER" id="PTHR45947">
    <property type="entry name" value="SULFOQUINOVOSYL TRANSFERASE SQD2"/>
    <property type="match status" value="1"/>
</dbReference>
<sequence length="403" mass="44283">MNILVAHNFYQQPGGEDQCVAAEVATLRAHGHEVTQYCLHNDSINGMNRIRLASRTIWNHSAYRELRKLLRAHRVQIAHFHNTFPLISPAAYYAARAENVRVVQTLHNFRLLCANGLLLRDGEVCENCLGKLVPWPGIVHRCYRGSRAASTTVATMLATHRVLGTWSTAVDMYIALTEFGRRKLVEGGLPADKIAIKPNFAYPDPGAGKGKGGHAVFVGRLSAEKGLDTLLKAWRYLGGDVSLKLLGDGPMATAVQDAATKDSSIQWLGHVSREAVYGLVGEAMFLVLPSRCYENFSMTIVEAFAKGTPVIVPKLGAMAAIVDDGRTGLHFRPGDPVDLAAKVRQILADPLELARMRRAARLEFDRNFTADANHKALMAIYEQALRGRDQVERAAPLIAHPHS</sequence>
<dbReference type="Proteomes" id="UP000190675">
    <property type="component" value="Chromosome I"/>
</dbReference>
<dbReference type="InterPro" id="IPR028098">
    <property type="entry name" value="Glyco_trans_4-like_N"/>
</dbReference>
<dbReference type="Gene3D" id="3.40.50.2000">
    <property type="entry name" value="Glycogen Phosphorylase B"/>
    <property type="match status" value="2"/>
</dbReference>
<dbReference type="AlphaFoldDB" id="A0A1M5Q6E3"/>
<organism evidence="2 3">
    <name type="scientific">Bradyrhizobium erythrophlei</name>
    <dbReference type="NCBI Taxonomy" id="1437360"/>
    <lineage>
        <taxon>Bacteria</taxon>
        <taxon>Pseudomonadati</taxon>
        <taxon>Pseudomonadota</taxon>
        <taxon>Alphaproteobacteria</taxon>
        <taxon>Hyphomicrobiales</taxon>
        <taxon>Nitrobacteraceae</taxon>
        <taxon>Bradyrhizobium</taxon>
    </lineage>
</organism>
<dbReference type="Pfam" id="PF13439">
    <property type="entry name" value="Glyco_transf_4"/>
    <property type="match status" value="1"/>
</dbReference>
<dbReference type="SUPFAM" id="SSF53756">
    <property type="entry name" value="UDP-Glycosyltransferase/glycogen phosphorylase"/>
    <property type="match status" value="1"/>
</dbReference>
<dbReference type="CDD" id="cd03801">
    <property type="entry name" value="GT4_PimA-like"/>
    <property type="match status" value="1"/>
</dbReference>
<dbReference type="InterPro" id="IPR050194">
    <property type="entry name" value="Glycosyltransferase_grp1"/>
</dbReference>
<dbReference type="GO" id="GO:0016757">
    <property type="term" value="F:glycosyltransferase activity"/>
    <property type="evidence" value="ECO:0007669"/>
    <property type="project" value="TreeGrafter"/>
</dbReference>
<dbReference type="EMBL" id="LT670818">
    <property type="protein sequence ID" value="SHH09476.1"/>
    <property type="molecule type" value="Genomic_DNA"/>
</dbReference>
<dbReference type="Pfam" id="PF13692">
    <property type="entry name" value="Glyco_trans_1_4"/>
    <property type="match status" value="1"/>
</dbReference>
<accession>A0A1M5Q6E3</accession>
<proteinExistence type="predicted"/>
<evidence type="ECO:0000313" key="2">
    <source>
        <dbReference type="EMBL" id="SHH09476.1"/>
    </source>
</evidence>
<keyword evidence="2" id="KW-0808">Transferase</keyword>
<feature type="domain" description="Glycosyltransferase subfamily 4-like N-terminal" evidence="1">
    <location>
        <begin position="14"/>
        <end position="200"/>
    </location>
</feature>
<reference evidence="2 3" key="1">
    <citation type="submission" date="2016-11" db="EMBL/GenBank/DDBJ databases">
        <authorList>
            <person name="Jaros S."/>
            <person name="Januszkiewicz K."/>
            <person name="Wedrychowicz H."/>
        </authorList>
    </citation>
    <scope>NUCLEOTIDE SEQUENCE [LARGE SCALE GENOMIC DNA]</scope>
    <source>
        <strain evidence="2 3">GAS242</strain>
    </source>
</reference>
<evidence type="ECO:0000313" key="3">
    <source>
        <dbReference type="Proteomes" id="UP000190675"/>
    </source>
</evidence>
<protein>
    <submittedName>
        <fullName evidence="2">Glycosyltransferase involved in cell wall bisynthesis</fullName>
    </submittedName>
</protein>
<gene>
    <name evidence="2" type="ORF">SAMN05444169_5709</name>
</gene>
<dbReference type="OrthoDB" id="9807414at2"/>
<name>A0A1M5Q6E3_9BRAD</name>
<evidence type="ECO:0000259" key="1">
    <source>
        <dbReference type="Pfam" id="PF13439"/>
    </source>
</evidence>
<dbReference type="PANTHER" id="PTHR45947:SF13">
    <property type="entry name" value="TRANSFERASE"/>
    <property type="match status" value="1"/>
</dbReference>
<dbReference type="RefSeq" id="WP_079568800.1">
    <property type="nucleotide sequence ID" value="NZ_LT670818.1"/>
</dbReference>